<evidence type="ECO:0000313" key="1">
    <source>
        <dbReference type="EMBL" id="GAF67928.1"/>
    </source>
</evidence>
<sequence>MIGMPNELYWDSTREEVDAVFRQRADYDAAQNKAANLRAGLVAATLINIYRKPGARTVKPSDFVVQERQYMSPKEGRTFMDRWAATENADRTVRGKSK</sequence>
<gene>
    <name evidence="1" type="ORF">S01H1_09853</name>
</gene>
<organism evidence="1">
    <name type="scientific">marine sediment metagenome</name>
    <dbReference type="NCBI Taxonomy" id="412755"/>
    <lineage>
        <taxon>unclassified sequences</taxon>
        <taxon>metagenomes</taxon>
        <taxon>ecological metagenomes</taxon>
    </lineage>
</organism>
<dbReference type="EMBL" id="BARS01005032">
    <property type="protein sequence ID" value="GAF67928.1"/>
    <property type="molecule type" value="Genomic_DNA"/>
</dbReference>
<comment type="caution">
    <text evidence="1">The sequence shown here is derived from an EMBL/GenBank/DDBJ whole genome shotgun (WGS) entry which is preliminary data.</text>
</comment>
<name>X0RGM9_9ZZZZ</name>
<accession>X0RGM9</accession>
<dbReference type="AlphaFoldDB" id="X0RGM9"/>
<proteinExistence type="predicted"/>
<reference evidence="1" key="1">
    <citation type="journal article" date="2014" name="Front. Microbiol.">
        <title>High frequency of phylogenetically diverse reductive dehalogenase-homologous genes in deep subseafloor sedimentary metagenomes.</title>
        <authorList>
            <person name="Kawai M."/>
            <person name="Futagami T."/>
            <person name="Toyoda A."/>
            <person name="Takaki Y."/>
            <person name="Nishi S."/>
            <person name="Hori S."/>
            <person name="Arai W."/>
            <person name="Tsubouchi T."/>
            <person name="Morono Y."/>
            <person name="Uchiyama I."/>
            <person name="Ito T."/>
            <person name="Fujiyama A."/>
            <person name="Inagaki F."/>
            <person name="Takami H."/>
        </authorList>
    </citation>
    <scope>NUCLEOTIDE SEQUENCE</scope>
    <source>
        <strain evidence="1">Expedition CK06-06</strain>
    </source>
</reference>
<protein>
    <submittedName>
        <fullName evidence="1">Uncharacterized protein</fullName>
    </submittedName>
</protein>